<feature type="region of interest" description="Disordered" evidence="5">
    <location>
        <begin position="177"/>
        <end position="322"/>
    </location>
</feature>
<evidence type="ECO:0000256" key="5">
    <source>
        <dbReference type="SAM" id="MobiDB-lite"/>
    </source>
</evidence>
<keyword evidence="2 6" id="KW-0812">Transmembrane</keyword>
<dbReference type="InterPro" id="IPR008253">
    <property type="entry name" value="Marvel"/>
</dbReference>
<feature type="compositionally biased region" description="Low complexity" evidence="5">
    <location>
        <begin position="260"/>
        <end position="287"/>
    </location>
</feature>
<proteinExistence type="predicted"/>
<name>A0A194V2L7_CYTMA</name>
<dbReference type="PANTHER" id="PTHR37451">
    <property type="entry name" value="MARVEL DOMAIN"/>
    <property type="match status" value="1"/>
</dbReference>
<feature type="domain" description="MARVEL" evidence="7">
    <location>
        <begin position="25"/>
        <end position="135"/>
    </location>
</feature>
<feature type="transmembrane region" description="Helical" evidence="6">
    <location>
        <begin position="29"/>
        <end position="49"/>
    </location>
</feature>
<feature type="compositionally biased region" description="Low complexity" evidence="5">
    <location>
        <begin position="186"/>
        <end position="196"/>
    </location>
</feature>
<evidence type="ECO:0000256" key="2">
    <source>
        <dbReference type="ARBA" id="ARBA00022692"/>
    </source>
</evidence>
<gene>
    <name evidence="8" type="ORF">VP1G_05478</name>
</gene>
<dbReference type="PANTHER" id="PTHR37451:SF4">
    <property type="entry name" value="MARVEL DOMAIN-CONTAINING PROTEIN"/>
    <property type="match status" value="1"/>
</dbReference>
<feature type="transmembrane region" description="Helical" evidence="6">
    <location>
        <begin position="85"/>
        <end position="106"/>
    </location>
</feature>
<evidence type="ECO:0000313" key="9">
    <source>
        <dbReference type="Proteomes" id="UP000078576"/>
    </source>
</evidence>
<evidence type="ECO:0000256" key="1">
    <source>
        <dbReference type="ARBA" id="ARBA00004141"/>
    </source>
</evidence>
<evidence type="ECO:0000256" key="6">
    <source>
        <dbReference type="SAM" id="Phobius"/>
    </source>
</evidence>
<dbReference type="Pfam" id="PF01284">
    <property type="entry name" value="MARVEL"/>
    <property type="match status" value="1"/>
</dbReference>
<reference evidence="9" key="1">
    <citation type="submission" date="2014-12" db="EMBL/GenBank/DDBJ databases">
        <title>Genome Sequence of Valsa Canker Pathogens Uncovers a Specific Adaption of Colonization on Woody Bark.</title>
        <authorList>
            <person name="Yin Z."/>
            <person name="Liu H."/>
            <person name="Gao X."/>
            <person name="Li Z."/>
            <person name="Song N."/>
            <person name="Ke X."/>
            <person name="Dai Q."/>
            <person name="Wu Y."/>
            <person name="Sun Y."/>
            <person name="Xu J.-R."/>
            <person name="Kang Z.K."/>
            <person name="Wang L."/>
            <person name="Huang L."/>
        </authorList>
    </citation>
    <scope>NUCLEOTIDE SEQUENCE [LARGE SCALE GENOMIC DNA]</scope>
    <source>
        <strain evidence="9">SXYL134</strain>
    </source>
</reference>
<dbReference type="GO" id="GO:0016020">
    <property type="term" value="C:membrane"/>
    <property type="evidence" value="ECO:0007669"/>
    <property type="project" value="UniProtKB-SubCell"/>
</dbReference>
<keyword evidence="4 6" id="KW-0472">Membrane</keyword>
<dbReference type="AlphaFoldDB" id="A0A194V2L7"/>
<sequence>METGKYSSHRPAGREHVPNFPKGFIALRVVQLVLAVVVLALCAYSLTALSFSGNSLSLFTAVATMIITVYYIVVEFGPVHGYNYWAVLALDIFAVIFWIASFALLASQVAPYMNGYTICDYYECITYSLTDAELTIAACLCAAAGLGGVESILFIVAVAYHSVMVHRHRSAGLHCAPLSHNRSAHNNNNNNNNNNNSIPLSGPGVPGAEKTQSGQTYTAVPQQAQYAHSQHTAVATPTPPPGQQMYQPPAATGGPDVMAQPMPQYPQYQQQQPQQYQQQYPSPIQAQHSGASFGGAGPAQVPAPHPGSYEAQGQSVGYQQHY</sequence>
<dbReference type="EMBL" id="KN714709">
    <property type="protein sequence ID" value="KUI58153.1"/>
    <property type="molecule type" value="Genomic_DNA"/>
</dbReference>
<evidence type="ECO:0000259" key="7">
    <source>
        <dbReference type="Pfam" id="PF01284"/>
    </source>
</evidence>
<keyword evidence="3 6" id="KW-1133">Transmembrane helix</keyword>
<feature type="compositionally biased region" description="Polar residues" evidence="5">
    <location>
        <begin position="210"/>
        <end position="235"/>
    </location>
</feature>
<feature type="transmembrane region" description="Helical" evidence="6">
    <location>
        <begin position="135"/>
        <end position="160"/>
    </location>
</feature>
<organism evidence="8 9">
    <name type="scientific">Cytospora mali</name>
    <name type="common">Apple Valsa canker fungus</name>
    <name type="synonym">Valsa mali</name>
    <dbReference type="NCBI Taxonomy" id="578113"/>
    <lineage>
        <taxon>Eukaryota</taxon>
        <taxon>Fungi</taxon>
        <taxon>Dikarya</taxon>
        <taxon>Ascomycota</taxon>
        <taxon>Pezizomycotina</taxon>
        <taxon>Sordariomycetes</taxon>
        <taxon>Sordariomycetidae</taxon>
        <taxon>Diaporthales</taxon>
        <taxon>Cytosporaceae</taxon>
        <taxon>Cytospora</taxon>
    </lineage>
</organism>
<dbReference type="Proteomes" id="UP000078576">
    <property type="component" value="Unassembled WGS sequence"/>
</dbReference>
<evidence type="ECO:0000256" key="3">
    <source>
        <dbReference type="ARBA" id="ARBA00022989"/>
    </source>
</evidence>
<accession>A0A194V2L7</accession>
<comment type="subcellular location">
    <subcellularLocation>
        <location evidence="1">Membrane</location>
        <topology evidence="1">Multi-pass membrane protein</topology>
    </subcellularLocation>
</comment>
<dbReference type="OrthoDB" id="5325022at2759"/>
<protein>
    <recommendedName>
        <fullName evidence="7">MARVEL domain-containing protein</fullName>
    </recommendedName>
</protein>
<evidence type="ECO:0000313" key="8">
    <source>
        <dbReference type="EMBL" id="KUI58153.1"/>
    </source>
</evidence>
<feature type="transmembrane region" description="Helical" evidence="6">
    <location>
        <begin position="55"/>
        <end position="73"/>
    </location>
</feature>
<feature type="compositionally biased region" description="Polar residues" evidence="5">
    <location>
        <begin position="311"/>
        <end position="322"/>
    </location>
</feature>
<dbReference type="STRING" id="694573.A0A194V2L7"/>
<evidence type="ECO:0000256" key="4">
    <source>
        <dbReference type="ARBA" id="ARBA00023136"/>
    </source>
</evidence>
<keyword evidence="9" id="KW-1185">Reference proteome</keyword>